<comment type="caution">
    <text evidence="3">The sequence shown here is derived from an EMBL/GenBank/DDBJ whole genome shotgun (WGS) entry which is preliminary data.</text>
</comment>
<dbReference type="PANTHER" id="PTHR37829">
    <property type="entry name" value="PHAGE-LIKE ELEMENT PBSX PROTEIN XKDT"/>
    <property type="match status" value="1"/>
</dbReference>
<accession>A0A561S9W7</accession>
<gene>
    <name evidence="3" type="ORF">FHX73_188</name>
</gene>
<dbReference type="EMBL" id="VIWT01000008">
    <property type="protein sequence ID" value="TWF71637.1"/>
    <property type="molecule type" value="Genomic_DNA"/>
</dbReference>
<feature type="domain" description="Baseplate J-like C-terminal" evidence="2">
    <location>
        <begin position="485"/>
        <end position="543"/>
    </location>
</feature>
<organism evidence="3 4">
    <name type="scientific">Kitasatospora viridis</name>
    <dbReference type="NCBI Taxonomy" id="281105"/>
    <lineage>
        <taxon>Bacteria</taxon>
        <taxon>Bacillati</taxon>
        <taxon>Actinomycetota</taxon>
        <taxon>Actinomycetes</taxon>
        <taxon>Kitasatosporales</taxon>
        <taxon>Streptomycetaceae</taxon>
        <taxon>Kitasatospora</taxon>
    </lineage>
</organism>
<dbReference type="RefSeq" id="WP_145911440.1">
    <property type="nucleotide sequence ID" value="NZ_BAAAMZ010000022.1"/>
</dbReference>
<dbReference type="OrthoDB" id="5240760at2"/>
<evidence type="ECO:0000313" key="3">
    <source>
        <dbReference type="EMBL" id="TWF71637.1"/>
    </source>
</evidence>
<reference evidence="3 4" key="1">
    <citation type="submission" date="2019-06" db="EMBL/GenBank/DDBJ databases">
        <title>Sequencing the genomes of 1000 actinobacteria strains.</title>
        <authorList>
            <person name="Klenk H.-P."/>
        </authorList>
    </citation>
    <scope>NUCLEOTIDE SEQUENCE [LARGE SCALE GENOMIC DNA]</scope>
    <source>
        <strain evidence="3 4">DSM 44826</strain>
    </source>
</reference>
<dbReference type="InterPro" id="IPR006949">
    <property type="entry name" value="Barrel_Baseplate_J-like"/>
</dbReference>
<dbReference type="AlphaFoldDB" id="A0A561S9W7"/>
<name>A0A561S9W7_9ACTN</name>
<proteinExistence type="predicted"/>
<protein>
    <submittedName>
        <fullName evidence="3">Baseplate J-like protein</fullName>
    </submittedName>
</protein>
<dbReference type="Proteomes" id="UP000317940">
    <property type="component" value="Unassembled WGS sequence"/>
</dbReference>
<dbReference type="Pfam" id="PF26079">
    <property type="entry name" value="Baseplate_J_C"/>
    <property type="match status" value="1"/>
</dbReference>
<keyword evidence="4" id="KW-1185">Reference proteome</keyword>
<dbReference type="PANTHER" id="PTHR37829:SF3">
    <property type="entry name" value="PROTEIN JAYE-RELATED"/>
    <property type="match status" value="1"/>
</dbReference>
<dbReference type="InterPro" id="IPR052399">
    <property type="entry name" value="Phage_Baseplate_Assmbl_Protein"/>
</dbReference>
<evidence type="ECO:0000259" key="1">
    <source>
        <dbReference type="Pfam" id="PF04865"/>
    </source>
</evidence>
<dbReference type="InterPro" id="IPR058530">
    <property type="entry name" value="Baseplate_J-like_C"/>
</dbReference>
<dbReference type="Pfam" id="PF04865">
    <property type="entry name" value="Baseplate_J"/>
    <property type="match status" value="1"/>
</dbReference>
<evidence type="ECO:0000313" key="4">
    <source>
        <dbReference type="Proteomes" id="UP000317940"/>
    </source>
</evidence>
<sequence>MATSQNDIVSQMREALRISDPELDTGVGSVARKILDAVAASVADAYVENHLLSYAYDVDAKVDADLDSFCQLFGISRIPARRAVGTVTFSRSQDLNSTVYIPVGVEINAASDPSQVVQTVTGGILLPGVASASVAVQASTAGAAGNVAAGALDTLASPVQGVSTVVNPTAMTGGTSRETDSELRTRWKRTVFRSLAGTESMFTGIALDDPDCYAANVIGASKSRTEILQIPSSGDTVAQIQNAAYVYAAPVRVARSDGTALVRDYDYTWIPSIPPAIRQLSPAFPQPGELITVDYQYLPLVSRNSPTTGVTNRVDVFCGGVRAQVAQQSVIFSNAKAFQNLPANDLYRGVWLRADQSQPDPGNIFIPLAFGPILTVPSTLTVGSAIYGLATRDHPLGTVSGGVTYAYTVVHEDTADGWTPTSRFGLEWHASYLPVNGTPFLVGASSNYAFNEIPSSVQDAINRWRLVGSDVKVHQAKQRWLRFAMGLVVDSGASATTVQNAVRTALSDYLNRMVFASTVQVSDVLAVAHQVPGVDNVRFLNGGDVSGYSPANPNASVVGIQQISPLASVSNGASGSSTWYPLGTGPLGPALVSYVDLATGRASDAYFEDNELPVLGAVVFKNLARNSFGVA</sequence>
<evidence type="ECO:0000259" key="2">
    <source>
        <dbReference type="Pfam" id="PF26079"/>
    </source>
</evidence>
<feature type="domain" description="Baseplate protein J-like barrel" evidence="1">
    <location>
        <begin position="86"/>
        <end position="174"/>
    </location>
</feature>